<dbReference type="Gene3D" id="2.170.130.10">
    <property type="entry name" value="TonB-dependent receptor, plug domain"/>
    <property type="match status" value="1"/>
</dbReference>
<name>A0ABS9BJT6_9BACT</name>
<dbReference type="SUPFAM" id="SSF56935">
    <property type="entry name" value="Porins"/>
    <property type="match status" value="1"/>
</dbReference>
<evidence type="ECO:0000256" key="1">
    <source>
        <dbReference type="ARBA" id="ARBA00004442"/>
    </source>
</evidence>
<feature type="chain" id="PRO_5046230535" evidence="5">
    <location>
        <begin position="20"/>
        <end position="796"/>
    </location>
</feature>
<dbReference type="InterPro" id="IPR012910">
    <property type="entry name" value="Plug_dom"/>
</dbReference>
<dbReference type="InterPro" id="IPR037066">
    <property type="entry name" value="Plug_dom_sf"/>
</dbReference>
<keyword evidence="3" id="KW-0998">Cell outer membrane</keyword>
<keyword evidence="2 4" id="KW-0472">Membrane</keyword>
<dbReference type="SUPFAM" id="SSF49464">
    <property type="entry name" value="Carboxypeptidase regulatory domain-like"/>
    <property type="match status" value="1"/>
</dbReference>
<dbReference type="Pfam" id="PF00593">
    <property type="entry name" value="TonB_dep_Rec_b-barrel"/>
    <property type="match status" value="1"/>
</dbReference>
<evidence type="ECO:0000256" key="3">
    <source>
        <dbReference type="ARBA" id="ARBA00023237"/>
    </source>
</evidence>
<evidence type="ECO:0000259" key="6">
    <source>
        <dbReference type="Pfam" id="PF00593"/>
    </source>
</evidence>
<accession>A0ABS9BJT6</accession>
<evidence type="ECO:0000256" key="4">
    <source>
        <dbReference type="RuleBase" id="RU003357"/>
    </source>
</evidence>
<dbReference type="Gene3D" id="2.40.170.20">
    <property type="entry name" value="TonB-dependent receptor, beta-barrel domain"/>
    <property type="match status" value="1"/>
</dbReference>
<evidence type="ECO:0000256" key="2">
    <source>
        <dbReference type="ARBA" id="ARBA00023136"/>
    </source>
</evidence>
<dbReference type="Proteomes" id="UP001200145">
    <property type="component" value="Unassembled WGS sequence"/>
</dbReference>
<keyword evidence="9" id="KW-1185">Reference proteome</keyword>
<reference evidence="8 9" key="1">
    <citation type="submission" date="2022-01" db="EMBL/GenBank/DDBJ databases">
        <title>Flavihumibacter sp. nov., isolated from sediment of a river.</title>
        <authorList>
            <person name="Liu H."/>
        </authorList>
    </citation>
    <scope>NUCLEOTIDE SEQUENCE [LARGE SCALE GENOMIC DNA]</scope>
    <source>
        <strain evidence="8 9">RY-1</strain>
    </source>
</reference>
<comment type="similarity">
    <text evidence="4">Belongs to the TonB-dependent receptor family.</text>
</comment>
<organism evidence="8 9">
    <name type="scientific">Flavihumibacter fluminis</name>
    <dbReference type="NCBI Taxonomy" id="2909236"/>
    <lineage>
        <taxon>Bacteria</taxon>
        <taxon>Pseudomonadati</taxon>
        <taxon>Bacteroidota</taxon>
        <taxon>Chitinophagia</taxon>
        <taxon>Chitinophagales</taxon>
        <taxon>Chitinophagaceae</taxon>
        <taxon>Flavihumibacter</taxon>
    </lineage>
</organism>
<dbReference type="Pfam" id="PF13620">
    <property type="entry name" value="CarboxypepD_reg"/>
    <property type="match status" value="1"/>
</dbReference>
<dbReference type="Gene3D" id="2.60.40.1120">
    <property type="entry name" value="Carboxypeptidase-like, regulatory domain"/>
    <property type="match status" value="1"/>
</dbReference>
<protein>
    <submittedName>
        <fullName evidence="8">TonB-dependent receptor</fullName>
    </submittedName>
</protein>
<gene>
    <name evidence="8" type="ORF">L0U88_10755</name>
</gene>
<dbReference type="Pfam" id="PF07715">
    <property type="entry name" value="Plug"/>
    <property type="match status" value="1"/>
</dbReference>
<evidence type="ECO:0000313" key="8">
    <source>
        <dbReference type="EMBL" id="MCF1715104.1"/>
    </source>
</evidence>
<keyword evidence="8" id="KW-0675">Receptor</keyword>
<feature type="domain" description="TonB-dependent receptor plug" evidence="7">
    <location>
        <begin position="132"/>
        <end position="233"/>
    </location>
</feature>
<keyword evidence="4" id="KW-0798">TonB box</keyword>
<dbReference type="RefSeq" id="WP_234866054.1">
    <property type="nucleotide sequence ID" value="NZ_JAKEVY010000002.1"/>
</dbReference>
<evidence type="ECO:0000259" key="7">
    <source>
        <dbReference type="Pfam" id="PF07715"/>
    </source>
</evidence>
<feature type="domain" description="TonB-dependent receptor-like beta-barrel" evidence="6">
    <location>
        <begin position="328"/>
        <end position="760"/>
    </location>
</feature>
<evidence type="ECO:0000313" key="9">
    <source>
        <dbReference type="Proteomes" id="UP001200145"/>
    </source>
</evidence>
<dbReference type="InterPro" id="IPR036942">
    <property type="entry name" value="Beta-barrel_TonB_sf"/>
</dbReference>
<proteinExistence type="inferred from homology"/>
<dbReference type="InterPro" id="IPR008969">
    <property type="entry name" value="CarboxyPept-like_regulatory"/>
</dbReference>
<feature type="signal peptide" evidence="5">
    <location>
        <begin position="1"/>
        <end position="19"/>
    </location>
</feature>
<dbReference type="InterPro" id="IPR000531">
    <property type="entry name" value="Beta-barrel_TonB"/>
</dbReference>
<comment type="subcellular location">
    <subcellularLocation>
        <location evidence="1 4">Cell outer membrane</location>
    </subcellularLocation>
</comment>
<comment type="caution">
    <text evidence="8">The sequence shown here is derived from an EMBL/GenBank/DDBJ whole genome shotgun (WGS) entry which is preliminary data.</text>
</comment>
<sequence length="796" mass="90082">MLARLFLWVFMSLSITSFSQTPTQTIRGRITDRISEQALQGATIQINSSSLQTLSDEDGRFVITGIPVGRIQLRVDYIGYSSALLHEILLTTGKEVQLDIRLEQQVNTLAEVTVKAPKLKKGIASNEYAIGSNRSINMEEVTRFSGGRNDPSKMVSNFAGVISNNDNRNDIVVRGNSPTGVLWRLEGVPAANPNHFASLGTTGGPVTILNTNALKSADFYTGAFPAEYGNATAAVFDLQLRAGNAYTHEFTTQLNLFSGLELMAEGPLGKQRKGASYMIGYRYSFVQLAQSIGLNVGTDAVPKYQDWVFNFQSAKGKWGQVSLYGMGGVSAIDFIGKDIDTSDFYARQDQDGYVRNRMNTTGIKHQRDLNERTYWKTSVAYVYQRDQFDNYQYPNPVPPYQGRWQITERKNTLNSVNLSSYINQKLNAKLSWRAGLTGEMSRLNSFLQDREGQDANAPFQLLNQYNQRYSLWQVYAQTRYKPAEQWLITAGLHGQYFSFNESSILEPRASVSWLPKGGWNLYMSYGLHAQTQPFPVYLYQEYDEATGKYNSGNAQLDFTKAHHFVAGLEKRFGNNWRAKAEAYYQQLFDVPVESISSGFSILNSGADFAFPRKAGLVNEGTGRNYGLEITLEKFLQNGWYVLNTVSLFDSKYKGSDNIERNTSFNYGYVWNVLGGKEWKLGKDRRNAFTVDGRFSTVGGRYATPVDLAASQLAGREILDERRYNSERLDAYLRLDLKFGYRLNSKKRKLSQTFYLDLQNVSNRENIFLRRYNAQRGGIGNVYQLGFFPDLLYRVQF</sequence>
<dbReference type="EMBL" id="JAKEVY010000002">
    <property type="protein sequence ID" value="MCF1715104.1"/>
    <property type="molecule type" value="Genomic_DNA"/>
</dbReference>
<evidence type="ECO:0000256" key="5">
    <source>
        <dbReference type="SAM" id="SignalP"/>
    </source>
</evidence>
<keyword evidence="5" id="KW-0732">Signal</keyword>